<sequence>MMRIASGREWVEKIIRHCDKAPQTYLPLVAAADADPASLRTVDHRLAAAPVDTPPRDGLYLSVDSKGLALCRAGRPPVCMRAEFLRGAQGFRMARQGHQRESIARACGVGAGSCPRIVDATAGLGRDAFVLAAAGARLTLLERSTVVYALLVDGLRRAGSGGAADIVSRMTPVHVDATQWLRDRGADDMPDTVYLDPMYAGRRRAAAGKELTLLQALLGQPESDDELFQAAREAARERVVVKRHRHAPALAGIAPDYQLTGRSTRFDVYRANGGRLG</sequence>
<dbReference type="Gene3D" id="3.40.50.150">
    <property type="entry name" value="Vaccinia Virus protein VP39"/>
    <property type="match status" value="1"/>
</dbReference>
<dbReference type="RefSeq" id="WP_367967390.1">
    <property type="nucleotide sequence ID" value="NZ_JBAKFJ010000001.1"/>
</dbReference>
<comment type="caution">
    <text evidence="2">The sequence shown here is derived from an EMBL/GenBank/DDBJ whole genome shotgun (WGS) entry which is preliminary data.</text>
</comment>
<protein>
    <recommendedName>
        <fullName evidence="1">Ribosomal RNA small subunit methyltransferase J</fullName>
        <ecNumber evidence="1">2.1.1.242</ecNumber>
    </recommendedName>
    <alternativeName>
        <fullName evidence="1">16S rRNA m2G1516 methyltransferase</fullName>
    </alternativeName>
    <alternativeName>
        <fullName evidence="1">rRNA (guanine-N(2)-)-methyltransferase</fullName>
    </alternativeName>
</protein>
<keyword evidence="3" id="KW-1185">Reference proteome</keyword>
<feature type="binding site" evidence="1">
    <location>
        <position position="196"/>
    </location>
    <ligand>
        <name>S-adenosyl-L-methionine</name>
        <dbReference type="ChEBI" id="CHEBI:59789"/>
    </ligand>
</feature>
<keyword evidence="1" id="KW-0949">S-adenosyl-L-methionine</keyword>
<comment type="catalytic activity">
    <reaction evidence="1">
        <text>guanosine(1516) in 16S rRNA + S-adenosyl-L-methionine = N(2)-methylguanosine(1516) in 16S rRNA + S-adenosyl-L-homocysteine + H(+)</text>
        <dbReference type="Rhea" id="RHEA:43220"/>
        <dbReference type="Rhea" id="RHEA-COMP:10412"/>
        <dbReference type="Rhea" id="RHEA-COMP:10413"/>
        <dbReference type="ChEBI" id="CHEBI:15378"/>
        <dbReference type="ChEBI" id="CHEBI:57856"/>
        <dbReference type="ChEBI" id="CHEBI:59789"/>
        <dbReference type="ChEBI" id="CHEBI:74269"/>
        <dbReference type="ChEBI" id="CHEBI:74481"/>
        <dbReference type="EC" id="2.1.1.242"/>
    </reaction>
</comment>
<evidence type="ECO:0000313" key="2">
    <source>
        <dbReference type="EMBL" id="MEX0386906.1"/>
    </source>
</evidence>
<dbReference type="HAMAP" id="MF_01523">
    <property type="entry name" value="16SrRNA_methyltr_J"/>
    <property type="match status" value="1"/>
</dbReference>
<gene>
    <name evidence="1" type="primary">rsmJ</name>
    <name evidence="2" type="ORF">V6X64_07880</name>
</gene>
<dbReference type="Proteomes" id="UP001556653">
    <property type="component" value="Unassembled WGS sequence"/>
</dbReference>
<dbReference type="Pfam" id="PF04445">
    <property type="entry name" value="SAM_MT"/>
    <property type="match status" value="1"/>
</dbReference>
<keyword evidence="1" id="KW-0698">rRNA processing</keyword>
<keyword evidence="1" id="KW-0963">Cytoplasm</keyword>
<dbReference type="EC" id="2.1.1.242" evidence="1"/>
<name>A0ABV3S9U8_9GAMM</name>
<dbReference type="InterPro" id="IPR029063">
    <property type="entry name" value="SAM-dependent_MTases_sf"/>
</dbReference>
<feature type="binding site" evidence="1">
    <location>
        <begin position="142"/>
        <end position="143"/>
    </location>
    <ligand>
        <name>S-adenosyl-L-methionine</name>
        <dbReference type="ChEBI" id="CHEBI:59789"/>
    </ligand>
</feature>
<dbReference type="PANTHER" id="PTHR36112">
    <property type="entry name" value="RIBOSOMAL RNA SMALL SUBUNIT METHYLTRANSFERASE J"/>
    <property type="match status" value="1"/>
</dbReference>
<comment type="subcellular location">
    <subcellularLocation>
        <location evidence="1">Cytoplasm</location>
    </subcellularLocation>
</comment>
<proteinExistence type="inferred from homology"/>
<evidence type="ECO:0000256" key="1">
    <source>
        <dbReference type="HAMAP-Rule" id="MF_01523"/>
    </source>
</evidence>
<evidence type="ECO:0000313" key="3">
    <source>
        <dbReference type="Proteomes" id="UP001556653"/>
    </source>
</evidence>
<comment type="function">
    <text evidence="1">Specifically methylates the guanosine in position 1516 of 16S rRNA.</text>
</comment>
<dbReference type="EMBL" id="JBAKFJ010000001">
    <property type="protein sequence ID" value="MEX0386906.1"/>
    <property type="molecule type" value="Genomic_DNA"/>
</dbReference>
<dbReference type="GO" id="GO:0032259">
    <property type="term" value="P:methylation"/>
    <property type="evidence" value="ECO:0007669"/>
    <property type="project" value="UniProtKB-KW"/>
</dbReference>
<dbReference type="GO" id="GO:0008168">
    <property type="term" value="F:methyltransferase activity"/>
    <property type="evidence" value="ECO:0007669"/>
    <property type="project" value="UniProtKB-KW"/>
</dbReference>
<accession>A0ABV3S9U8</accession>
<organism evidence="2 3">
    <name type="scientific">Spiribacter onubensis</name>
    <dbReference type="NCBI Taxonomy" id="3122420"/>
    <lineage>
        <taxon>Bacteria</taxon>
        <taxon>Pseudomonadati</taxon>
        <taxon>Pseudomonadota</taxon>
        <taxon>Gammaproteobacteria</taxon>
        <taxon>Chromatiales</taxon>
        <taxon>Ectothiorhodospiraceae</taxon>
        <taxon>Spiribacter</taxon>
    </lineage>
</organism>
<comment type="similarity">
    <text evidence="1">Belongs to the methyltransferase superfamily. RsmJ family.</text>
</comment>
<reference evidence="2 3" key="1">
    <citation type="submission" date="2024-02" db="EMBL/GenBank/DDBJ databases">
        <title>New especies of Spiribacter isolated from saline water.</title>
        <authorList>
            <person name="Leon M.J."/>
            <person name="De La Haba R."/>
            <person name="Sanchez-Porro C."/>
            <person name="Ventosa A."/>
        </authorList>
    </citation>
    <scope>NUCLEOTIDE SEQUENCE [LARGE SCALE GENOMIC DNA]</scope>
    <source>
        <strain evidence="3">ag22IC4-227</strain>
    </source>
</reference>
<keyword evidence="1 2" id="KW-0808">Transferase</keyword>
<dbReference type="SUPFAM" id="SSF53335">
    <property type="entry name" value="S-adenosyl-L-methionine-dependent methyltransferases"/>
    <property type="match status" value="1"/>
</dbReference>
<feature type="binding site" evidence="1">
    <location>
        <begin position="126"/>
        <end position="127"/>
    </location>
    <ligand>
        <name>S-adenosyl-L-methionine</name>
        <dbReference type="ChEBI" id="CHEBI:59789"/>
    </ligand>
</feature>
<comment type="caution">
    <text evidence="1">Lacks conserved residue(s) required for the propagation of feature annotation.</text>
</comment>
<dbReference type="PANTHER" id="PTHR36112:SF1">
    <property type="entry name" value="RIBOSOMAL RNA SMALL SUBUNIT METHYLTRANSFERASE J"/>
    <property type="match status" value="1"/>
</dbReference>
<dbReference type="InterPro" id="IPR007536">
    <property type="entry name" value="16SrRNA_methylTrfase_J"/>
</dbReference>
<keyword evidence="1 2" id="KW-0489">Methyltransferase</keyword>